<evidence type="ECO:0000256" key="11">
    <source>
        <dbReference type="ARBA" id="ARBA00022837"/>
    </source>
</evidence>
<dbReference type="FunFam" id="3.40.50.970:FF:000033">
    <property type="entry name" value="Transketolase isoform 1"/>
    <property type="match status" value="1"/>
</dbReference>
<evidence type="ECO:0000256" key="3">
    <source>
        <dbReference type="ARBA" id="ARBA00001941"/>
    </source>
</evidence>
<dbReference type="InterPro" id="IPR020826">
    <property type="entry name" value="Transketolase_BS"/>
</dbReference>
<dbReference type="GO" id="GO:0005737">
    <property type="term" value="C:cytoplasm"/>
    <property type="evidence" value="ECO:0007669"/>
    <property type="project" value="UniProtKB-ARBA"/>
</dbReference>
<evidence type="ECO:0000256" key="9">
    <source>
        <dbReference type="ARBA" id="ARBA00022679"/>
    </source>
</evidence>
<dbReference type="PROSITE" id="PS00802">
    <property type="entry name" value="TRANSKETOLASE_2"/>
    <property type="match status" value="1"/>
</dbReference>
<dbReference type="InterPro" id="IPR005474">
    <property type="entry name" value="Transketolase_N"/>
</dbReference>
<comment type="cofactor">
    <cofactor evidence="4">
        <name>Mg(2+)</name>
        <dbReference type="ChEBI" id="CHEBI:18420"/>
    </cofactor>
</comment>
<dbReference type="NCBIfam" id="NF004559">
    <property type="entry name" value="PRK05899.2-5"/>
    <property type="match status" value="1"/>
</dbReference>
<evidence type="ECO:0000259" key="14">
    <source>
        <dbReference type="SMART" id="SM00861"/>
    </source>
</evidence>
<keyword evidence="13" id="KW-0786">Thiamine pyrophosphate</keyword>
<dbReference type="InterPro" id="IPR033248">
    <property type="entry name" value="Transketolase_C"/>
</dbReference>
<dbReference type="GO" id="GO:0004802">
    <property type="term" value="F:transketolase activity"/>
    <property type="evidence" value="ECO:0007669"/>
    <property type="project" value="UniProtKB-EC"/>
</dbReference>
<dbReference type="InterPro" id="IPR005475">
    <property type="entry name" value="Transketolase-like_Pyr-bd"/>
</dbReference>
<dbReference type="SUPFAM" id="SSF52922">
    <property type="entry name" value="TK C-terminal domain-like"/>
    <property type="match status" value="1"/>
</dbReference>
<dbReference type="OrthoDB" id="10267175at2759"/>
<evidence type="ECO:0000256" key="7">
    <source>
        <dbReference type="ARBA" id="ARBA00011738"/>
    </source>
</evidence>
<keyword evidence="10" id="KW-0479">Metal-binding</keyword>
<evidence type="ECO:0000256" key="8">
    <source>
        <dbReference type="ARBA" id="ARBA00013152"/>
    </source>
</evidence>
<accession>A0A9P0DD90</accession>
<dbReference type="CDD" id="cd02012">
    <property type="entry name" value="TPP_TK"/>
    <property type="match status" value="1"/>
</dbReference>
<comment type="subunit">
    <text evidence="7">Homodimer.</text>
</comment>
<evidence type="ECO:0000313" key="15">
    <source>
        <dbReference type="EMBL" id="CAH1114267.1"/>
    </source>
</evidence>
<sequence length="621" mass="67220">MAGTPTDLQTLRDLATRIRIHSIEATTAANSGHPSSSSSIAEIMSVLFFRTMRYKVSAPRDPSSDRFVLSKGHAAPALYAAWVENGLIPAAELKKLRQLGSDLEGHPTPRLSFVDVGTGSLGQGLAVAAGMAYVGKYIDQASYRVYCLIGDGESAEGSIWESIAFASFYKLDNLVLIIDANRLGQTGATMVAHNMDLYKKRMESFDFNTVVVDGHDVGVLVQTFENAATVKDKPTVVIAKTYKGRDFPDIEDKDNWHGKPLGAQSERVLTHLRSLMKNKGQLKYTIPAPLSQVKPVDISNIKMSSPPNYKQGELLATRASYGTALSKLAQSNPRILALDGDMSNSTFSEAMKKSGKNFIECYIAEQNLVGVGTGAACRDRAVVFLSTFACFLTRAFDQIRMGAISQSNINFCGSHCGVSIGEDGPSQMALEDLAMFRSIPGSTVFYPSDVVAVERAVELAANTKGITFIRTARAPTAVIYPNDQIFQIGKANVVFSTNSDQVLVIAAGVTLHETMLAAKELAKSGVGIRVMDPFTIKPIDKFSIIQNAQAVGGRILVIEDHYPEGGMGEAVLSAVAEERNIYVKHIAIPRVPRSGKPADLLNYYKIDATNIIGHIQEVLKK</sequence>
<dbReference type="Pfam" id="PF02780">
    <property type="entry name" value="Transketolase_C"/>
    <property type="match status" value="1"/>
</dbReference>
<dbReference type="InterPro" id="IPR029061">
    <property type="entry name" value="THDP-binding"/>
</dbReference>
<evidence type="ECO:0000256" key="1">
    <source>
        <dbReference type="ARBA" id="ARBA00001913"/>
    </source>
</evidence>
<reference evidence="15" key="1">
    <citation type="submission" date="2022-01" db="EMBL/GenBank/DDBJ databases">
        <authorList>
            <person name="King R."/>
        </authorList>
    </citation>
    <scope>NUCLEOTIDE SEQUENCE</scope>
</reference>
<dbReference type="GO" id="GO:0046872">
    <property type="term" value="F:metal ion binding"/>
    <property type="evidence" value="ECO:0007669"/>
    <property type="project" value="UniProtKB-KW"/>
</dbReference>
<comment type="cofactor">
    <cofactor evidence="3">
        <name>Co(2+)</name>
        <dbReference type="ChEBI" id="CHEBI:48828"/>
    </cofactor>
</comment>
<dbReference type="Pfam" id="PF02779">
    <property type="entry name" value="Transket_pyr"/>
    <property type="match status" value="1"/>
</dbReference>
<comment type="similarity">
    <text evidence="6">Belongs to the transketolase family.</text>
</comment>
<gene>
    <name evidence="15" type="ORF">PSYICH_LOCUS14143</name>
</gene>
<evidence type="ECO:0000256" key="13">
    <source>
        <dbReference type="ARBA" id="ARBA00023052"/>
    </source>
</evidence>
<keyword evidence="11" id="KW-0106">Calcium</keyword>
<name>A0A9P0DD90_9CUCU</name>
<feature type="domain" description="Transketolase-like pyrimidine-binding" evidence="14">
    <location>
        <begin position="315"/>
        <end position="478"/>
    </location>
</feature>
<protein>
    <recommendedName>
        <fullName evidence="8">transketolase</fullName>
        <ecNumber evidence="8">2.2.1.1</ecNumber>
    </recommendedName>
</protein>
<evidence type="ECO:0000256" key="5">
    <source>
        <dbReference type="ARBA" id="ARBA00001964"/>
    </source>
</evidence>
<dbReference type="PANTHER" id="PTHR43195:SF1">
    <property type="entry name" value="FI06132P-RELATED"/>
    <property type="match status" value="1"/>
</dbReference>
<keyword evidence="16" id="KW-1185">Reference proteome</keyword>
<dbReference type="PANTHER" id="PTHR43195">
    <property type="entry name" value="TRANSKETOLASE"/>
    <property type="match status" value="1"/>
</dbReference>
<dbReference type="SMART" id="SM00861">
    <property type="entry name" value="Transket_pyr"/>
    <property type="match status" value="1"/>
</dbReference>
<evidence type="ECO:0000256" key="4">
    <source>
        <dbReference type="ARBA" id="ARBA00001946"/>
    </source>
</evidence>
<comment type="cofactor">
    <cofactor evidence="5">
        <name>thiamine diphosphate</name>
        <dbReference type="ChEBI" id="CHEBI:58937"/>
    </cofactor>
</comment>
<comment type="cofactor">
    <cofactor evidence="1">
        <name>Ca(2+)</name>
        <dbReference type="ChEBI" id="CHEBI:29108"/>
    </cofactor>
</comment>
<comment type="cofactor">
    <cofactor evidence="2">
        <name>Mn(2+)</name>
        <dbReference type="ChEBI" id="CHEBI:29035"/>
    </cofactor>
</comment>
<dbReference type="AlphaFoldDB" id="A0A9P0DD90"/>
<dbReference type="CDD" id="cd07033">
    <property type="entry name" value="TPP_PYR_DXS_TK_like"/>
    <property type="match status" value="1"/>
</dbReference>
<keyword evidence="9" id="KW-0808">Transferase</keyword>
<evidence type="ECO:0000313" key="16">
    <source>
        <dbReference type="Proteomes" id="UP001153636"/>
    </source>
</evidence>
<dbReference type="Proteomes" id="UP001153636">
    <property type="component" value="Chromosome 8"/>
</dbReference>
<dbReference type="Pfam" id="PF00456">
    <property type="entry name" value="Transketolase_N"/>
    <property type="match status" value="1"/>
</dbReference>
<proteinExistence type="inferred from homology"/>
<dbReference type="Gene3D" id="3.40.50.920">
    <property type="match status" value="1"/>
</dbReference>
<organism evidence="15 16">
    <name type="scientific">Psylliodes chrysocephalus</name>
    <dbReference type="NCBI Taxonomy" id="3402493"/>
    <lineage>
        <taxon>Eukaryota</taxon>
        <taxon>Metazoa</taxon>
        <taxon>Ecdysozoa</taxon>
        <taxon>Arthropoda</taxon>
        <taxon>Hexapoda</taxon>
        <taxon>Insecta</taxon>
        <taxon>Pterygota</taxon>
        <taxon>Neoptera</taxon>
        <taxon>Endopterygota</taxon>
        <taxon>Coleoptera</taxon>
        <taxon>Polyphaga</taxon>
        <taxon>Cucujiformia</taxon>
        <taxon>Chrysomeloidea</taxon>
        <taxon>Chrysomelidae</taxon>
        <taxon>Galerucinae</taxon>
        <taxon>Alticini</taxon>
        <taxon>Psylliodes</taxon>
    </lineage>
</organism>
<dbReference type="EMBL" id="OV651820">
    <property type="protein sequence ID" value="CAH1114267.1"/>
    <property type="molecule type" value="Genomic_DNA"/>
</dbReference>
<dbReference type="EC" id="2.2.1.1" evidence="8"/>
<evidence type="ECO:0000256" key="12">
    <source>
        <dbReference type="ARBA" id="ARBA00022842"/>
    </source>
</evidence>
<dbReference type="InterPro" id="IPR009014">
    <property type="entry name" value="Transketo_C/PFOR_II"/>
</dbReference>
<evidence type="ECO:0000256" key="10">
    <source>
        <dbReference type="ARBA" id="ARBA00022723"/>
    </source>
</evidence>
<keyword evidence="12" id="KW-0460">Magnesium</keyword>
<dbReference type="Gene3D" id="3.40.50.970">
    <property type="match status" value="2"/>
</dbReference>
<dbReference type="GO" id="GO:0030976">
    <property type="term" value="F:thiamine pyrophosphate binding"/>
    <property type="evidence" value="ECO:0007669"/>
    <property type="project" value="TreeGrafter"/>
</dbReference>
<dbReference type="FunFam" id="3.40.50.970:FF:000129">
    <property type="entry name" value="Transketolase"/>
    <property type="match status" value="1"/>
</dbReference>
<dbReference type="InterPro" id="IPR051424">
    <property type="entry name" value="Transketolase-like"/>
</dbReference>
<dbReference type="SUPFAM" id="SSF52518">
    <property type="entry name" value="Thiamin diphosphate-binding fold (THDP-binding)"/>
    <property type="match status" value="2"/>
</dbReference>
<evidence type="ECO:0000256" key="6">
    <source>
        <dbReference type="ARBA" id="ARBA00007131"/>
    </source>
</evidence>
<evidence type="ECO:0000256" key="2">
    <source>
        <dbReference type="ARBA" id="ARBA00001936"/>
    </source>
</evidence>